<evidence type="ECO:0000256" key="6">
    <source>
        <dbReference type="ARBA" id="ARBA00035258"/>
    </source>
</evidence>
<keyword evidence="10" id="KW-1185">Reference proteome</keyword>
<dbReference type="Proteomes" id="UP000243525">
    <property type="component" value="Unassembled WGS sequence"/>
</dbReference>
<keyword evidence="5 8" id="KW-0687">Ribonucleoprotein</keyword>
<sequence length="135" mass="15156">MSKITDPIADYLTRIRNAQKAKHRVVDIPASNIKKEITKILKEKGYILNYKFEDEVNYQGNIKIALKYHPETKTPAIKSIKRVSKPGLRQYCDSDNIPRVLNGLGVAILSTSKGVMTDKEAQTQGVGGEVLCYVY</sequence>
<keyword evidence="2 8" id="KW-0699">rRNA-binding</keyword>
<comment type="similarity">
    <text evidence="1 8">Belongs to the universal ribosomal protein uS8 family.</text>
</comment>
<proteinExistence type="inferred from homology"/>
<evidence type="ECO:0000256" key="8">
    <source>
        <dbReference type="HAMAP-Rule" id="MF_01302"/>
    </source>
</evidence>
<evidence type="ECO:0000256" key="2">
    <source>
        <dbReference type="ARBA" id="ARBA00022730"/>
    </source>
</evidence>
<dbReference type="RefSeq" id="WP_107820966.1">
    <property type="nucleotide sequence ID" value="NZ_OY782574.1"/>
</dbReference>
<keyword evidence="4 8" id="KW-0689">Ribosomal protein</keyword>
<keyword evidence="3 8" id="KW-0694">RNA-binding</keyword>
<evidence type="ECO:0000256" key="5">
    <source>
        <dbReference type="ARBA" id="ARBA00023274"/>
    </source>
</evidence>
<dbReference type="AlphaFoldDB" id="A0A2T5C5N5"/>
<dbReference type="FunFam" id="3.30.1370.30:FF:000002">
    <property type="entry name" value="30S ribosomal protein S8"/>
    <property type="match status" value="1"/>
</dbReference>
<gene>
    <name evidence="8" type="primary">rpsH</name>
    <name evidence="9" type="ORF">C8N47_102173</name>
</gene>
<dbReference type="GO" id="GO:0003735">
    <property type="term" value="F:structural constituent of ribosome"/>
    <property type="evidence" value="ECO:0007669"/>
    <property type="project" value="InterPro"/>
</dbReference>
<dbReference type="GO" id="GO:0005737">
    <property type="term" value="C:cytoplasm"/>
    <property type="evidence" value="ECO:0007669"/>
    <property type="project" value="UniProtKB-ARBA"/>
</dbReference>
<evidence type="ECO:0000256" key="4">
    <source>
        <dbReference type="ARBA" id="ARBA00022980"/>
    </source>
</evidence>
<comment type="subunit">
    <text evidence="7 8">Part of the 30S ribosomal subunit. Contacts proteins S5 and S12.</text>
</comment>
<dbReference type="PANTHER" id="PTHR11758">
    <property type="entry name" value="40S RIBOSOMAL PROTEIN S15A"/>
    <property type="match status" value="1"/>
</dbReference>
<evidence type="ECO:0000313" key="10">
    <source>
        <dbReference type="Proteomes" id="UP000243525"/>
    </source>
</evidence>
<dbReference type="GO" id="GO:0005840">
    <property type="term" value="C:ribosome"/>
    <property type="evidence" value="ECO:0007669"/>
    <property type="project" value="UniProtKB-KW"/>
</dbReference>
<dbReference type="HAMAP" id="MF_01302_B">
    <property type="entry name" value="Ribosomal_uS8_B"/>
    <property type="match status" value="1"/>
</dbReference>
<accession>A0A2T5C5N5</accession>
<comment type="function">
    <text evidence="8">One of the primary rRNA binding proteins, it binds directly to 16S rRNA central domain where it helps coordinate assembly of the platform of the 30S subunit.</text>
</comment>
<dbReference type="Pfam" id="PF00410">
    <property type="entry name" value="Ribosomal_S8"/>
    <property type="match status" value="1"/>
</dbReference>
<dbReference type="GO" id="GO:0019843">
    <property type="term" value="F:rRNA binding"/>
    <property type="evidence" value="ECO:0007669"/>
    <property type="project" value="UniProtKB-UniRule"/>
</dbReference>
<evidence type="ECO:0000256" key="1">
    <source>
        <dbReference type="ARBA" id="ARBA00006471"/>
    </source>
</evidence>
<dbReference type="Gene3D" id="3.30.1370.30">
    <property type="match status" value="1"/>
</dbReference>
<dbReference type="InterPro" id="IPR035987">
    <property type="entry name" value="Ribosomal_uS8_sf"/>
</dbReference>
<organism evidence="9 10">
    <name type="scientific">Mangrovibacterium marinum</name>
    <dbReference type="NCBI Taxonomy" id="1639118"/>
    <lineage>
        <taxon>Bacteria</taxon>
        <taxon>Pseudomonadati</taxon>
        <taxon>Bacteroidota</taxon>
        <taxon>Bacteroidia</taxon>
        <taxon>Marinilabiliales</taxon>
        <taxon>Prolixibacteraceae</taxon>
        <taxon>Mangrovibacterium</taxon>
    </lineage>
</organism>
<dbReference type="OrthoDB" id="9802617at2"/>
<dbReference type="EMBL" id="QAAD01000002">
    <property type="protein sequence ID" value="PTN10188.1"/>
    <property type="molecule type" value="Genomic_DNA"/>
</dbReference>
<dbReference type="GO" id="GO:1990904">
    <property type="term" value="C:ribonucleoprotein complex"/>
    <property type="evidence" value="ECO:0007669"/>
    <property type="project" value="UniProtKB-KW"/>
</dbReference>
<name>A0A2T5C5N5_9BACT</name>
<evidence type="ECO:0000256" key="3">
    <source>
        <dbReference type="ARBA" id="ARBA00022884"/>
    </source>
</evidence>
<dbReference type="Gene3D" id="3.30.1490.10">
    <property type="match status" value="1"/>
</dbReference>
<dbReference type="FunFam" id="3.30.1490.10:FF:000001">
    <property type="entry name" value="30S ribosomal protein S8"/>
    <property type="match status" value="1"/>
</dbReference>
<dbReference type="NCBIfam" id="NF001109">
    <property type="entry name" value="PRK00136.1"/>
    <property type="match status" value="1"/>
</dbReference>
<protein>
    <recommendedName>
        <fullName evidence="6 8">Small ribosomal subunit protein uS8</fullName>
    </recommendedName>
</protein>
<evidence type="ECO:0000256" key="7">
    <source>
        <dbReference type="ARBA" id="ARBA00046740"/>
    </source>
</evidence>
<dbReference type="SUPFAM" id="SSF56047">
    <property type="entry name" value="Ribosomal protein S8"/>
    <property type="match status" value="1"/>
</dbReference>
<dbReference type="GO" id="GO:0006412">
    <property type="term" value="P:translation"/>
    <property type="evidence" value="ECO:0007669"/>
    <property type="project" value="UniProtKB-UniRule"/>
</dbReference>
<reference evidence="9 10" key="1">
    <citation type="submission" date="2018-04" db="EMBL/GenBank/DDBJ databases">
        <title>Genomic Encyclopedia of Archaeal and Bacterial Type Strains, Phase II (KMG-II): from individual species to whole genera.</title>
        <authorList>
            <person name="Goeker M."/>
        </authorList>
    </citation>
    <scope>NUCLEOTIDE SEQUENCE [LARGE SCALE GENOMIC DNA]</scope>
    <source>
        <strain evidence="9 10">DSM 28823</strain>
    </source>
</reference>
<evidence type="ECO:0000313" key="9">
    <source>
        <dbReference type="EMBL" id="PTN10188.1"/>
    </source>
</evidence>
<comment type="caution">
    <text evidence="9">The sequence shown here is derived from an EMBL/GenBank/DDBJ whole genome shotgun (WGS) entry which is preliminary data.</text>
</comment>
<dbReference type="InterPro" id="IPR000630">
    <property type="entry name" value="Ribosomal_uS8"/>
</dbReference>